<dbReference type="InterPro" id="IPR003018">
    <property type="entry name" value="GAF"/>
</dbReference>
<evidence type="ECO:0000259" key="4">
    <source>
        <dbReference type="PROSITE" id="PS50113"/>
    </source>
</evidence>
<evidence type="ECO:0000313" key="6">
    <source>
        <dbReference type="Proteomes" id="UP000281431"/>
    </source>
</evidence>
<feature type="domain" description="PAS" evidence="3">
    <location>
        <begin position="164"/>
        <end position="234"/>
    </location>
</feature>
<dbReference type="InterPro" id="IPR007050">
    <property type="entry name" value="HTH_bacterioopsin"/>
</dbReference>
<dbReference type="Proteomes" id="UP000281431">
    <property type="component" value="Unassembled WGS sequence"/>
</dbReference>
<dbReference type="PANTHER" id="PTHR34236">
    <property type="entry name" value="DIMETHYL SULFOXIDE REDUCTASE TRANSCRIPTIONAL ACTIVATOR"/>
    <property type="match status" value="1"/>
</dbReference>
<dbReference type="InterPro" id="IPR035965">
    <property type="entry name" value="PAS-like_dom_sf"/>
</dbReference>
<dbReference type="OrthoDB" id="165911at2157"/>
<dbReference type="Pfam" id="PF15915">
    <property type="entry name" value="BAT"/>
    <property type="match status" value="1"/>
</dbReference>
<organism evidence="5 6">
    <name type="scientific">Natrarchaeobius chitinivorans</name>
    <dbReference type="NCBI Taxonomy" id="1679083"/>
    <lineage>
        <taxon>Archaea</taxon>
        <taxon>Methanobacteriati</taxon>
        <taxon>Methanobacteriota</taxon>
        <taxon>Stenosarchaea group</taxon>
        <taxon>Halobacteria</taxon>
        <taxon>Halobacteriales</taxon>
        <taxon>Natrialbaceae</taxon>
        <taxon>Natrarchaeobius</taxon>
    </lineage>
</organism>
<dbReference type="Gene3D" id="3.30.450.20">
    <property type="entry name" value="PAS domain"/>
    <property type="match status" value="2"/>
</dbReference>
<evidence type="ECO:0000313" key="5">
    <source>
        <dbReference type="EMBL" id="RQH03480.1"/>
    </source>
</evidence>
<keyword evidence="2" id="KW-0804">Transcription</keyword>
<dbReference type="PROSITE" id="PS50113">
    <property type="entry name" value="PAC"/>
    <property type="match status" value="1"/>
</dbReference>
<keyword evidence="6" id="KW-1185">Reference proteome</keyword>
<gene>
    <name evidence="5" type="ORF">EA472_02690</name>
</gene>
<evidence type="ECO:0000259" key="3">
    <source>
        <dbReference type="PROSITE" id="PS50112"/>
    </source>
</evidence>
<dbReference type="InterPro" id="IPR013656">
    <property type="entry name" value="PAS_4"/>
</dbReference>
<evidence type="ECO:0000256" key="2">
    <source>
        <dbReference type="ARBA" id="ARBA00023163"/>
    </source>
</evidence>
<dbReference type="InterPro" id="IPR031803">
    <property type="entry name" value="BAT_GAF/HTH-assoc"/>
</dbReference>
<dbReference type="InterPro" id="IPR013767">
    <property type="entry name" value="PAS_fold"/>
</dbReference>
<dbReference type="PANTHER" id="PTHR34236:SF1">
    <property type="entry name" value="DIMETHYL SULFOXIDE REDUCTASE TRANSCRIPTIONAL ACTIVATOR"/>
    <property type="match status" value="1"/>
</dbReference>
<dbReference type="CDD" id="cd00130">
    <property type="entry name" value="PAS"/>
    <property type="match status" value="2"/>
</dbReference>
<proteinExistence type="predicted"/>
<sequence length="705" mass="78085">MAGSPSDGNGPDGGCTNAGENGPLADVTFDVRNLVGLLPEYAVAVLDSDGRVAAWNESANRLTGYDESEIVGEHYRTFFPKHVRASDRPERLLERARADGRAEDEGWRVRRDGRRLWVVEVIVPIRNEDVQDDSDGSDGEIRGYGWFVHDRTEQRERRRELRAEKAFAESVFEAQPDIVYAFDANGNFLEWNDRVAEVTGYSDGKLAEMNPLEFIAPDHRGRFAASVQRLLGDDEFVTAEADLLTAEGDRIPYEFNSARIVDPNGDVLGFTGVGRDVSDRKARERELERLERLNAVVRTIDETMVTAETRAEVETAVVDAFVASDAYRFAVIGRTDASVADGRTETATAVDRSIWTPRAWAGIDSSALDELASFVDPPDDGPDPPPIETGAVRRYRSLHDSPVDRWRTDARERGYGSVAVVPIAASDRTFGVLLIAAVESAAFADREREVLREFGGTVGHAINAMEVRRLLYTDTVVELEFESTDRSDVCIDLSSRANCRLTVDNVLSLTDEEFVYYVTASGCDPERVDELAREHEAIREFRSIEVVDDESHLELVVSGPTIPGLLADHGARLHSHVVDRGDSEIVVQLSPGGEVRGLVDAITETYPETALRSKRSVDRPVETSGDFRRSVEKRLTTKQRQALAAAYYAGYFEWPTRNTDAGDLADRLGIARQTFHQHLRVAQAKLFTAFFDAEPNSSVSPPDGG</sequence>
<dbReference type="NCBIfam" id="TIGR00229">
    <property type="entry name" value="sensory_box"/>
    <property type="match status" value="2"/>
</dbReference>
<dbReference type="SMART" id="SM00091">
    <property type="entry name" value="PAS"/>
    <property type="match status" value="2"/>
</dbReference>
<evidence type="ECO:0000256" key="1">
    <source>
        <dbReference type="ARBA" id="ARBA00023015"/>
    </source>
</evidence>
<dbReference type="InterPro" id="IPR029016">
    <property type="entry name" value="GAF-like_dom_sf"/>
</dbReference>
<dbReference type="Gene3D" id="3.30.450.40">
    <property type="match status" value="1"/>
</dbReference>
<dbReference type="Pfam" id="PF08448">
    <property type="entry name" value="PAS_4"/>
    <property type="match status" value="1"/>
</dbReference>
<dbReference type="SUPFAM" id="SSF55785">
    <property type="entry name" value="PYP-like sensor domain (PAS domain)"/>
    <property type="match status" value="2"/>
</dbReference>
<dbReference type="EMBL" id="REFZ01000001">
    <property type="protein sequence ID" value="RQH03480.1"/>
    <property type="molecule type" value="Genomic_DNA"/>
</dbReference>
<feature type="domain" description="PAC" evidence="4">
    <location>
        <begin position="237"/>
        <end position="289"/>
    </location>
</feature>
<dbReference type="AlphaFoldDB" id="A0A3N6PP14"/>
<dbReference type="PROSITE" id="PS50112">
    <property type="entry name" value="PAS"/>
    <property type="match status" value="2"/>
</dbReference>
<dbReference type="Pfam" id="PF00989">
    <property type="entry name" value="PAS"/>
    <property type="match status" value="1"/>
</dbReference>
<dbReference type="Pfam" id="PF04967">
    <property type="entry name" value="HTH_10"/>
    <property type="match status" value="1"/>
</dbReference>
<protein>
    <submittedName>
        <fullName evidence="5">PAS domain S-box protein</fullName>
    </submittedName>
</protein>
<accession>A0A3N6PP14</accession>
<name>A0A3N6PP14_NATCH</name>
<reference evidence="5 6" key="1">
    <citation type="submission" date="2018-10" db="EMBL/GenBank/DDBJ databases">
        <title>Natrarchaeobius chitinivorans gen. nov., sp. nov., and Natrarchaeobius haloalkaliphilus sp. nov., alkaliphilic, chitin-utilizing haloarchaea from hypersaline alkaline lakes.</title>
        <authorList>
            <person name="Sorokin D.Y."/>
            <person name="Elcheninov A.G."/>
            <person name="Kostrikina N.A."/>
            <person name="Bale N.J."/>
            <person name="Sinninghe Damste J.S."/>
            <person name="Khijniak T.V."/>
            <person name="Kublanov I.V."/>
            <person name="Toshchakov S.V."/>
        </authorList>
    </citation>
    <scope>NUCLEOTIDE SEQUENCE [LARGE SCALE GENOMIC DNA]</scope>
    <source>
        <strain evidence="5 6">AArcht7</strain>
    </source>
</reference>
<dbReference type="GO" id="GO:0006355">
    <property type="term" value="P:regulation of DNA-templated transcription"/>
    <property type="evidence" value="ECO:0007669"/>
    <property type="project" value="InterPro"/>
</dbReference>
<dbReference type="SUPFAM" id="SSF55781">
    <property type="entry name" value="GAF domain-like"/>
    <property type="match status" value="1"/>
</dbReference>
<dbReference type="Pfam" id="PF13185">
    <property type="entry name" value="GAF_2"/>
    <property type="match status" value="1"/>
</dbReference>
<keyword evidence="1" id="KW-0805">Transcription regulation</keyword>
<comment type="caution">
    <text evidence="5">The sequence shown here is derived from an EMBL/GenBank/DDBJ whole genome shotgun (WGS) entry which is preliminary data.</text>
</comment>
<feature type="domain" description="PAS" evidence="3">
    <location>
        <begin position="43"/>
        <end position="100"/>
    </location>
</feature>
<dbReference type="InterPro" id="IPR000700">
    <property type="entry name" value="PAS-assoc_C"/>
</dbReference>
<dbReference type="InterPro" id="IPR000014">
    <property type="entry name" value="PAS"/>
</dbReference>